<reference evidence="3 4" key="1">
    <citation type="submission" date="2015-06" db="EMBL/GenBank/DDBJ databases">
        <title>Survival trade-offs in plant roots during colonization by closely related pathogenic and mutualistic fungi.</title>
        <authorList>
            <person name="Hacquard S."/>
            <person name="Kracher B."/>
            <person name="Hiruma K."/>
            <person name="Weinman A."/>
            <person name="Muench P."/>
            <person name="Garrido Oter R."/>
            <person name="Ver Loren van Themaat E."/>
            <person name="Dallerey J.-F."/>
            <person name="Damm U."/>
            <person name="Henrissat B."/>
            <person name="Lespinet O."/>
            <person name="Thon M."/>
            <person name="Kemen E."/>
            <person name="McHardy A.C."/>
            <person name="Schulze-Lefert P."/>
            <person name="O'Connell R.J."/>
        </authorList>
    </citation>
    <scope>NUCLEOTIDE SEQUENCE [LARGE SCALE GENOMIC DNA]</scope>
    <source>
        <strain evidence="3 4">MAFF 238704</strain>
    </source>
</reference>
<dbReference type="AlphaFoldDB" id="A0A162PKN7"/>
<feature type="non-terminal residue" evidence="3">
    <location>
        <position position="258"/>
    </location>
</feature>
<dbReference type="InterPro" id="IPR036397">
    <property type="entry name" value="RNaseH_sf"/>
</dbReference>
<dbReference type="GO" id="GO:0006313">
    <property type="term" value="P:DNA transposition"/>
    <property type="evidence" value="ECO:0007669"/>
    <property type="project" value="InterPro"/>
</dbReference>
<dbReference type="InterPro" id="IPR002492">
    <property type="entry name" value="Transposase_Tc1-like"/>
</dbReference>
<dbReference type="Pfam" id="PF01498">
    <property type="entry name" value="HTH_Tnp_Tc3_2"/>
    <property type="match status" value="1"/>
</dbReference>
<dbReference type="EMBL" id="LFIW01000309">
    <property type="protein sequence ID" value="KZL87263.1"/>
    <property type="molecule type" value="Genomic_DNA"/>
</dbReference>
<evidence type="ECO:0000313" key="3">
    <source>
        <dbReference type="EMBL" id="KZL87263.1"/>
    </source>
</evidence>
<dbReference type="GO" id="GO:0003677">
    <property type="term" value="F:DNA binding"/>
    <property type="evidence" value="ECO:0007669"/>
    <property type="project" value="InterPro"/>
</dbReference>
<proteinExistence type="predicted"/>
<protein>
    <recommendedName>
        <fullName evidence="2">Transposase Tc1-like domain-containing protein</fullName>
    </recommendedName>
</protein>
<dbReference type="STRING" id="1573173.A0A162PKN7"/>
<evidence type="ECO:0000313" key="4">
    <source>
        <dbReference type="Proteomes" id="UP000076584"/>
    </source>
</evidence>
<keyword evidence="1" id="KW-0175">Coiled coil</keyword>
<evidence type="ECO:0000259" key="2">
    <source>
        <dbReference type="Pfam" id="PF01498"/>
    </source>
</evidence>
<dbReference type="Proteomes" id="UP000076584">
    <property type="component" value="Unassembled WGS sequence"/>
</dbReference>
<dbReference type="SUPFAM" id="SSF46689">
    <property type="entry name" value="Homeodomain-like"/>
    <property type="match status" value="1"/>
</dbReference>
<keyword evidence="4" id="KW-1185">Reference proteome</keyword>
<sequence>MARTDPPTRAVILALRSRLGGKTADEVAQGLGIPKRTVNNILLRAKKHGFDPTAATFTLRPEYINDAPQPGRPKKATETVADIVVSKVCRDRYGREKTCADIAGEIQSEQGIDISASTVYRILRHAGFRKTKPTRKPGLTAQMKQQRLNWCLAHRHWTLEDWKKVVWSDETSVVLNHRRGSYRLWRRAYEAYTKSCIRGRWKGYSEFMFWACFTYDKKGPCHCWATESAAEKKAAAEEVERLNRELEPVKRLEWELAN</sequence>
<dbReference type="GO" id="GO:0015074">
    <property type="term" value="P:DNA integration"/>
    <property type="evidence" value="ECO:0007669"/>
    <property type="project" value="InterPro"/>
</dbReference>
<dbReference type="Gene3D" id="3.30.420.10">
    <property type="entry name" value="Ribonuclease H-like superfamily/Ribonuclease H"/>
    <property type="match status" value="1"/>
</dbReference>
<feature type="domain" description="Transposase Tc1-like" evidence="2">
    <location>
        <begin position="91"/>
        <end position="156"/>
    </location>
</feature>
<dbReference type="InterPro" id="IPR009057">
    <property type="entry name" value="Homeodomain-like_sf"/>
</dbReference>
<comment type="caution">
    <text evidence="3">The sequence shown here is derived from an EMBL/GenBank/DDBJ whole genome shotgun (WGS) entry which is preliminary data.</text>
</comment>
<feature type="coiled-coil region" evidence="1">
    <location>
        <begin position="225"/>
        <end position="252"/>
    </location>
</feature>
<name>A0A162PKN7_COLIC</name>
<accession>A0A162PKN7</accession>
<gene>
    <name evidence="3" type="ORF">CI238_13533</name>
</gene>
<evidence type="ECO:0000256" key="1">
    <source>
        <dbReference type="SAM" id="Coils"/>
    </source>
</evidence>
<organism evidence="3 4">
    <name type="scientific">Colletotrichum incanum</name>
    <name type="common">Soybean anthracnose fungus</name>
    <dbReference type="NCBI Taxonomy" id="1573173"/>
    <lineage>
        <taxon>Eukaryota</taxon>
        <taxon>Fungi</taxon>
        <taxon>Dikarya</taxon>
        <taxon>Ascomycota</taxon>
        <taxon>Pezizomycotina</taxon>
        <taxon>Sordariomycetes</taxon>
        <taxon>Hypocreomycetidae</taxon>
        <taxon>Glomerellales</taxon>
        <taxon>Glomerellaceae</taxon>
        <taxon>Colletotrichum</taxon>
        <taxon>Colletotrichum spaethianum species complex</taxon>
    </lineage>
</organism>